<proteinExistence type="predicted"/>
<evidence type="ECO:0000313" key="4">
    <source>
        <dbReference type="Proteomes" id="UP000053864"/>
    </source>
</evidence>
<dbReference type="EMBL" id="KI685357">
    <property type="protein sequence ID" value="ETK91304.1"/>
    <property type="molecule type" value="Genomic_DNA"/>
</dbReference>
<dbReference type="Proteomes" id="UP000053236">
    <property type="component" value="Unassembled WGS sequence"/>
</dbReference>
<reference evidence="2" key="1">
    <citation type="submission" date="2013-11" db="EMBL/GenBank/DDBJ databases">
        <title>The Genome Sequence of Phytophthora parasitica CJ02B3.</title>
        <authorList>
            <consortium name="The Broad Institute Genomics Platform"/>
            <person name="Russ C."/>
            <person name="Tyler B."/>
            <person name="Panabieres F."/>
            <person name="Shan W."/>
            <person name="Tripathy S."/>
            <person name="Grunwald N."/>
            <person name="Machado M."/>
            <person name="Johnson C.S."/>
            <person name="Arredondo F."/>
            <person name="Hong C."/>
            <person name="Coffey M."/>
            <person name="Young S.K."/>
            <person name="Zeng Q."/>
            <person name="Gargeya S."/>
            <person name="Fitzgerald M."/>
            <person name="Abouelleil A."/>
            <person name="Alvarado L."/>
            <person name="Chapman S.B."/>
            <person name="Gainer-Dewar J."/>
            <person name="Goldberg J."/>
            <person name="Griggs A."/>
            <person name="Gujja S."/>
            <person name="Hansen M."/>
            <person name="Howarth C."/>
            <person name="Imamovic A."/>
            <person name="Ireland A."/>
            <person name="Larimer J."/>
            <person name="McCowan C."/>
            <person name="Murphy C."/>
            <person name="Pearson M."/>
            <person name="Poon T.W."/>
            <person name="Priest M."/>
            <person name="Roberts A."/>
            <person name="Saif S."/>
            <person name="Shea T."/>
            <person name="Sykes S."/>
            <person name="Wortman J."/>
            <person name="Nusbaum C."/>
            <person name="Birren B."/>
        </authorList>
    </citation>
    <scope>NUCLEOTIDE SEQUENCE [LARGE SCALE GENOMIC DNA]</scope>
    <source>
        <strain evidence="2">CJ02B3</strain>
    </source>
</reference>
<feature type="region of interest" description="Disordered" evidence="1">
    <location>
        <begin position="77"/>
        <end position="111"/>
    </location>
</feature>
<evidence type="ECO:0000313" key="2">
    <source>
        <dbReference type="EMBL" id="ETK91304.1"/>
    </source>
</evidence>
<name>W2JG32_PHYNI</name>
<dbReference type="AlphaFoldDB" id="W2JG32"/>
<organism evidence="3 4">
    <name type="scientific">Phytophthora nicotianae</name>
    <name type="common">Potato buckeye rot agent</name>
    <name type="synonym">Phytophthora parasitica</name>
    <dbReference type="NCBI Taxonomy" id="4792"/>
    <lineage>
        <taxon>Eukaryota</taxon>
        <taxon>Sar</taxon>
        <taxon>Stramenopiles</taxon>
        <taxon>Oomycota</taxon>
        <taxon>Peronosporomycetes</taxon>
        <taxon>Peronosporales</taxon>
        <taxon>Peronosporaceae</taxon>
        <taxon>Phytophthora</taxon>
    </lineage>
</organism>
<accession>W2JG32</accession>
<evidence type="ECO:0000313" key="3">
    <source>
        <dbReference type="EMBL" id="ETL44707.1"/>
    </source>
</evidence>
<dbReference type="Proteomes" id="UP000053864">
    <property type="component" value="Unassembled WGS sequence"/>
</dbReference>
<evidence type="ECO:0000256" key="1">
    <source>
        <dbReference type="SAM" id="MobiDB-lite"/>
    </source>
</evidence>
<protein>
    <submittedName>
        <fullName evidence="3">Uncharacterized protein</fullName>
    </submittedName>
</protein>
<feature type="compositionally biased region" description="Polar residues" evidence="1">
    <location>
        <begin position="100"/>
        <end position="111"/>
    </location>
</feature>
<dbReference type="EMBL" id="KI671915">
    <property type="protein sequence ID" value="ETL44707.1"/>
    <property type="molecule type" value="Genomic_DNA"/>
</dbReference>
<reference evidence="3 4" key="2">
    <citation type="submission" date="2013-11" db="EMBL/GenBank/DDBJ databases">
        <title>The Genome Sequence of Phytophthora parasitica CJ05E6.</title>
        <authorList>
            <consortium name="The Broad Institute Genomics Platform"/>
            <person name="Russ C."/>
            <person name="Tyler B."/>
            <person name="Panabieres F."/>
            <person name="Shan W."/>
            <person name="Tripathy S."/>
            <person name="Grunwald N."/>
            <person name="Machado M."/>
            <person name="Johnson C.S."/>
            <person name="Arredondo F."/>
            <person name="Hong C."/>
            <person name="Coffey M."/>
            <person name="Young S.K."/>
            <person name="Zeng Q."/>
            <person name="Gargeya S."/>
            <person name="Fitzgerald M."/>
            <person name="Abouelleil A."/>
            <person name="Alvarado L."/>
            <person name="Chapman S.B."/>
            <person name="Gainer-Dewar J."/>
            <person name="Goldberg J."/>
            <person name="Griggs A."/>
            <person name="Gujja S."/>
            <person name="Hansen M."/>
            <person name="Howarth C."/>
            <person name="Imamovic A."/>
            <person name="Ireland A."/>
            <person name="Larimer J."/>
            <person name="McCowan C."/>
            <person name="Murphy C."/>
            <person name="Pearson M."/>
            <person name="Poon T.W."/>
            <person name="Priest M."/>
            <person name="Roberts A."/>
            <person name="Saif S."/>
            <person name="Shea T."/>
            <person name="Sykes S."/>
            <person name="Wortman J."/>
            <person name="Nusbaum C."/>
            <person name="Birren B."/>
        </authorList>
    </citation>
    <scope>NUCLEOTIDE SEQUENCE [LARGE SCALE GENOMIC DNA]</scope>
    <source>
        <strain evidence="3 4">CJ05E6</strain>
    </source>
</reference>
<sequence>MAAQIAVSNIIRLNAQCNTAEKATAVSTINENVLQSVVSTLPQFSTSTFASASPINLPIQDQQLPLLELQLQQPSPTEIELSSTVPVRQSGRARRPPQRKPTSVQCKTTII</sequence>
<gene>
    <name evidence="2" type="ORF">L915_05080</name>
    <name evidence="3" type="ORF">L916_05035</name>
</gene>